<gene>
    <name evidence="2" type="ORF">D9619_012489</name>
</gene>
<feature type="region of interest" description="Disordered" evidence="1">
    <location>
        <begin position="6"/>
        <end position="42"/>
    </location>
</feature>
<proteinExistence type="predicted"/>
<name>A0A8H5AR03_9AGAR</name>
<comment type="caution">
    <text evidence="2">The sequence shown here is derived from an EMBL/GenBank/DDBJ whole genome shotgun (WGS) entry which is preliminary data.</text>
</comment>
<organism evidence="2 3">
    <name type="scientific">Psilocybe cf. subviscida</name>
    <dbReference type="NCBI Taxonomy" id="2480587"/>
    <lineage>
        <taxon>Eukaryota</taxon>
        <taxon>Fungi</taxon>
        <taxon>Dikarya</taxon>
        <taxon>Basidiomycota</taxon>
        <taxon>Agaricomycotina</taxon>
        <taxon>Agaricomycetes</taxon>
        <taxon>Agaricomycetidae</taxon>
        <taxon>Agaricales</taxon>
        <taxon>Agaricineae</taxon>
        <taxon>Strophariaceae</taxon>
        <taxon>Psilocybe</taxon>
    </lineage>
</organism>
<dbReference type="Proteomes" id="UP000567179">
    <property type="component" value="Unassembled WGS sequence"/>
</dbReference>
<evidence type="ECO:0000256" key="1">
    <source>
        <dbReference type="SAM" id="MobiDB-lite"/>
    </source>
</evidence>
<sequence>MFCLRVPVQHVPQQHPSATGGIDRPDNQNRKTYTELRSGGTEDSEFAVAGTPWRAIEPDNYNTRAMIQRRDYLVAEGHEELAEESTTEKKLGLTVGPGPSLAHAWNIYVQSRWATSAARMRAKYWGSQ</sequence>
<feature type="compositionally biased region" description="Basic and acidic residues" evidence="1">
    <location>
        <begin position="23"/>
        <end position="34"/>
    </location>
</feature>
<reference evidence="2 3" key="1">
    <citation type="journal article" date="2020" name="ISME J.">
        <title>Uncovering the hidden diversity of litter-decomposition mechanisms in mushroom-forming fungi.</title>
        <authorList>
            <person name="Floudas D."/>
            <person name="Bentzer J."/>
            <person name="Ahren D."/>
            <person name="Johansson T."/>
            <person name="Persson P."/>
            <person name="Tunlid A."/>
        </authorList>
    </citation>
    <scope>NUCLEOTIDE SEQUENCE [LARGE SCALE GENOMIC DNA]</scope>
    <source>
        <strain evidence="2 3">CBS 101986</strain>
    </source>
</reference>
<dbReference type="AlphaFoldDB" id="A0A8H5AR03"/>
<protein>
    <submittedName>
        <fullName evidence="2">Uncharacterized protein</fullName>
    </submittedName>
</protein>
<evidence type="ECO:0000313" key="3">
    <source>
        <dbReference type="Proteomes" id="UP000567179"/>
    </source>
</evidence>
<keyword evidence="3" id="KW-1185">Reference proteome</keyword>
<dbReference type="EMBL" id="JAACJJ010000059">
    <property type="protein sequence ID" value="KAF5309500.1"/>
    <property type="molecule type" value="Genomic_DNA"/>
</dbReference>
<accession>A0A8H5AR03</accession>
<evidence type="ECO:0000313" key="2">
    <source>
        <dbReference type="EMBL" id="KAF5309500.1"/>
    </source>
</evidence>